<keyword evidence="3" id="KW-0472">Membrane</keyword>
<proteinExistence type="inferred from homology"/>
<name>A0A1G7I7W3_9RHOB</name>
<comment type="similarity">
    <text evidence="1">Belongs to the type III secretion exporter family.</text>
</comment>
<dbReference type="SUPFAM" id="SSF160544">
    <property type="entry name" value="EscU C-terminal domain-like"/>
    <property type="match status" value="1"/>
</dbReference>
<dbReference type="InterPro" id="IPR029025">
    <property type="entry name" value="T3SS_substrate_exporter_C"/>
</dbReference>
<evidence type="ECO:0000256" key="3">
    <source>
        <dbReference type="SAM" id="Phobius"/>
    </source>
</evidence>
<evidence type="ECO:0000313" key="5">
    <source>
        <dbReference type="Proteomes" id="UP000199399"/>
    </source>
</evidence>
<dbReference type="OrthoDB" id="9807950at2"/>
<dbReference type="PANTHER" id="PTHR30531:SF14">
    <property type="entry name" value="SURFACE PRESENTATION OF ANTIGENS PROTEIN SPAS"/>
    <property type="match status" value="1"/>
</dbReference>
<keyword evidence="4" id="KW-0966">Cell projection</keyword>
<feature type="region of interest" description="Disordered" evidence="2">
    <location>
        <begin position="226"/>
        <end position="245"/>
    </location>
</feature>
<evidence type="ECO:0000256" key="1">
    <source>
        <dbReference type="ARBA" id="ARBA00010690"/>
    </source>
</evidence>
<keyword evidence="3" id="KW-0812">Transmembrane</keyword>
<evidence type="ECO:0000256" key="2">
    <source>
        <dbReference type="SAM" id="MobiDB-lite"/>
    </source>
</evidence>
<organism evidence="4 5">
    <name type="scientific">Sulfitobacter delicatus</name>
    <dbReference type="NCBI Taxonomy" id="218672"/>
    <lineage>
        <taxon>Bacteria</taxon>
        <taxon>Pseudomonadati</taxon>
        <taxon>Pseudomonadota</taxon>
        <taxon>Alphaproteobacteria</taxon>
        <taxon>Rhodobacterales</taxon>
        <taxon>Roseobacteraceae</taxon>
        <taxon>Sulfitobacter</taxon>
    </lineage>
</organism>
<dbReference type="AlphaFoldDB" id="A0A1G7I7W3"/>
<feature type="transmembrane region" description="Helical" evidence="3">
    <location>
        <begin position="189"/>
        <end position="214"/>
    </location>
</feature>
<dbReference type="Pfam" id="PF01312">
    <property type="entry name" value="Bac_export_2"/>
    <property type="match status" value="1"/>
</dbReference>
<dbReference type="GO" id="GO:0009306">
    <property type="term" value="P:protein secretion"/>
    <property type="evidence" value="ECO:0007669"/>
    <property type="project" value="InterPro"/>
</dbReference>
<gene>
    <name evidence="4" type="ORF">SAMN04489759_101328</name>
</gene>
<protein>
    <submittedName>
        <fullName evidence="4">Flagellar biosynthetic protein FlhB</fullName>
    </submittedName>
</protein>
<dbReference type="STRING" id="218672.SAMN04489759_101328"/>
<reference evidence="5" key="1">
    <citation type="submission" date="2016-10" db="EMBL/GenBank/DDBJ databases">
        <authorList>
            <person name="Varghese N."/>
            <person name="Submissions S."/>
        </authorList>
    </citation>
    <scope>NUCLEOTIDE SEQUENCE [LARGE SCALE GENOMIC DNA]</scope>
    <source>
        <strain evidence="5">DSM 16477</strain>
    </source>
</reference>
<evidence type="ECO:0000313" key="4">
    <source>
        <dbReference type="EMBL" id="SDF08811.1"/>
    </source>
</evidence>
<dbReference type="EMBL" id="FNBP01000001">
    <property type="protein sequence ID" value="SDF08811.1"/>
    <property type="molecule type" value="Genomic_DNA"/>
</dbReference>
<feature type="transmembrane region" description="Helical" evidence="3">
    <location>
        <begin position="34"/>
        <end position="55"/>
    </location>
</feature>
<dbReference type="PANTHER" id="PTHR30531">
    <property type="entry name" value="FLAGELLAR BIOSYNTHETIC PROTEIN FLHB"/>
    <property type="match status" value="1"/>
</dbReference>
<dbReference type="Gene3D" id="3.40.1690.10">
    <property type="entry name" value="secretion proteins EscU"/>
    <property type="match status" value="1"/>
</dbReference>
<keyword evidence="5" id="KW-1185">Reference proteome</keyword>
<accession>A0A1G7I7W3</accession>
<keyword evidence="3" id="KW-1133">Transmembrane helix</keyword>
<dbReference type="PRINTS" id="PR00950">
    <property type="entry name" value="TYPE3IMSPROT"/>
</dbReference>
<keyword evidence="4" id="KW-0282">Flagellum</keyword>
<keyword evidence="4" id="KW-0969">Cilium</keyword>
<dbReference type="InterPro" id="IPR006135">
    <property type="entry name" value="T3SS_substrate_exporter"/>
</dbReference>
<dbReference type="RefSeq" id="WP_093738488.1">
    <property type="nucleotide sequence ID" value="NZ_FNBP01000001.1"/>
</dbReference>
<sequence length="361" mass="39119">MSGQDDDSDKSFEATPQKLLDARKKGEIAKSTDLMTAAAYAGLLAAFLLTGAVAIKQTGTALMVMLDQSAQLAPTFFDGSPTAAIAAPLREVAIGTLPLFIFPAIGVVLAIFAQRALVFAPSKIVPKMSRISILSNAKNKFGRSGLFEFGKSFTKLCVYSICVALFIRARLGEMIGTLRSSPEMALSFMIELCLAFLFVVVVVSGAIGAIDALWQHFEHLRKNRMSRKEITDETKNAEGDPHQKQERRARAMAISQNQMMGDVPKADVVIVNPTHYAVALTWSREAGSAPVCVAKGVDAIAHKMRELAMEAGVPIHRDPPTARALYATTEIGDQIGFDQYHAVAAAIRFAESMRRKAKAWT</sequence>
<feature type="transmembrane region" description="Helical" evidence="3">
    <location>
        <begin position="153"/>
        <end position="169"/>
    </location>
</feature>
<feature type="transmembrane region" description="Helical" evidence="3">
    <location>
        <begin position="99"/>
        <end position="120"/>
    </location>
</feature>
<dbReference type="GO" id="GO:0005886">
    <property type="term" value="C:plasma membrane"/>
    <property type="evidence" value="ECO:0007669"/>
    <property type="project" value="TreeGrafter"/>
</dbReference>
<dbReference type="Proteomes" id="UP000199399">
    <property type="component" value="Unassembled WGS sequence"/>
</dbReference>